<evidence type="ECO:0000313" key="6">
    <source>
        <dbReference type="Proteomes" id="UP000048600"/>
    </source>
</evidence>
<evidence type="ECO:0000256" key="1">
    <source>
        <dbReference type="SAM" id="MobiDB-lite"/>
    </source>
</evidence>
<feature type="region of interest" description="Disordered" evidence="1">
    <location>
        <begin position="46"/>
        <end position="66"/>
    </location>
</feature>
<organism evidence="3 5">
    <name type="scientific">Mycobacterium tuberculosis</name>
    <dbReference type="NCBI Taxonomy" id="1773"/>
    <lineage>
        <taxon>Bacteria</taxon>
        <taxon>Bacillati</taxon>
        <taxon>Actinomycetota</taxon>
        <taxon>Actinomycetes</taxon>
        <taxon>Mycobacteriales</taxon>
        <taxon>Mycobacteriaceae</taxon>
        <taxon>Mycobacterium</taxon>
        <taxon>Mycobacterium tuberculosis complex</taxon>
    </lineage>
</organism>
<gene>
    <name evidence="3" type="ORF">ERS007679_03383</name>
    <name evidence="4" type="ORF">ERS007741_01880</name>
    <name evidence="2" type="ORF">ERS027646_02054</name>
</gene>
<reference evidence="5 6" key="1">
    <citation type="submission" date="2015-03" db="EMBL/GenBank/DDBJ databases">
        <authorList>
            <consortium name="Pathogen Informatics"/>
        </authorList>
    </citation>
    <scope>NUCLEOTIDE SEQUENCE [LARGE SCALE GENOMIC DNA]</scope>
    <source>
        <strain evidence="2 7">Bir 172</strain>
        <strain evidence="3 5">G09801536</strain>
        <strain evidence="4 6">P00601463</strain>
    </source>
</reference>
<dbReference type="Proteomes" id="UP000045842">
    <property type="component" value="Unassembled WGS sequence"/>
</dbReference>
<proteinExistence type="predicted"/>
<evidence type="ECO:0000313" key="5">
    <source>
        <dbReference type="Proteomes" id="UP000045842"/>
    </source>
</evidence>
<evidence type="ECO:0000313" key="4">
    <source>
        <dbReference type="EMBL" id="COW22737.1"/>
    </source>
</evidence>
<evidence type="ECO:0000313" key="3">
    <source>
        <dbReference type="EMBL" id="COW21189.1"/>
    </source>
</evidence>
<sequence length="249" mass="27567">MLRIGVTFRDHANAHQADTGHEHDRGGGGVRSAASLVALQAGHVRAAGQRANRQPRHPHLDPDLRGSRAAPTVEMVDPGPGALFHHVGLLHPAHRLYRGLRPAVRGEIPHPGHRPVGRVGLPAGLLCHRRLSRYHDLRHHPYPAQPPRDRSELPVLRIAQRRRVARPVDDLQRHLDLRVGPRLSGQQRHPALRQRGLPIAAIRRDSSPPRAARQRNHRNHSAVAAHRGHACVPDPRFAFQAPAHLPGAH</sequence>
<evidence type="ECO:0000313" key="2">
    <source>
        <dbReference type="EMBL" id="CKS54766.1"/>
    </source>
</evidence>
<dbReference type="AlphaFoldDB" id="A0A0T9VPZ8"/>
<dbReference type="Proteomes" id="UP000048600">
    <property type="component" value="Unassembled WGS sequence"/>
</dbReference>
<evidence type="ECO:0000313" key="7">
    <source>
        <dbReference type="Proteomes" id="UP000048948"/>
    </source>
</evidence>
<protein>
    <submittedName>
        <fullName evidence="3">Uncharacterized protein</fullName>
    </submittedName>
</protein>
<feature type="region of interest" description="Disordered" evidence="1">
    <location>
        <begin position="9"/>
        <end position="29"/>
    </location>
</feature>
<feature type="compositionally biased region" description="Basic and acidic residues" evidence="1">
    <location>
        <begin position="9"/>
        <end position="26"/>
    </location>
</feature>
<dbReference type="EMBL" id="CNGE01000349">
    <property type="protein sequence ID" value="CKS54766.1"/>
    <property type="molecule type" value="Genomic_DNA"/>
</dbReference>
<dbReference type="EMBL" id="CHKL01000184">
    <property type="protein sequence ID" value="COW22737.1"/>
    <property type="molecule type" value="Genomic_DNA"/>
</dbReference>
<dbReference type="EMBL" id="CSAD01000607">
    <property type="protein sequence ID" value="COW21189.1"/>
    <property type="molecule type" value="Genomic_DNA"/>
</dbReference>
<feature type="region of interest" description="Disordered" evidence="1">
    <location>
        <begin position="197"/>
        <end position="222"/>
    </location>
</feature>
<dbReference type="Proteomes" id="UP000048948">
    <property type="component" value="Unassembled WGS sequence"/>
</dbReference>
<name>A0A0T9VPZ8_MYCTX</name>
<accession>A0A0T9VPZ8</accession>